<keyword evidence="1" id="KW-1133">Transmembrane helix</keyword>
<gene>
    <name evidence="2" type="ORF">FE240_10040</name>
</gene>
<accession>A0A5J6WV39</accession>
<dbReference type="GO" id="GO:0016740">
    <property type="term" value="F:transferase activity"/>
    <property type="evidence" value="ECO:0007669"/>
    <property type="project" value="UniProtKB-KW"/>
</dbReference>
<dbReference type="Pfam" id="PF07922">
    <property type="entry name" value="Glyco_transf_52"/>
    <property type="match status" value="1"/>
</dbReference>
<keyword evidence="1" id="KW-0812">Transmembrane</keyword>
<evidence type="ECO:0000256" key="1">
    <source>
        <dbReference type="SAM" id="Phobius"/>
    </source>
</evidence>
<dbReference type="AlphaFoldDB" id="A0A5J6WV39"/>
<protein>
    <submittedName>
        <fullName evidence="2">Glycosyl transferase family 52</fullName>
    </submittedName>
</protein>
<sequence length="331" mass="38341">MIYSFFLKTYSISRNKQIENICVIDNIHGLMTYIFYMPTSIDSTVFIVSDGVPEKVCKKLKYYVKVPSFKNHNKALAILMRVAMFFCCHIAVWLFFKKNNYKYVGHDHLFFSSPFLINGFILIEDGLANYVKNSERKNSLYNTTRQLFGYQPCFGYDKRIKKIILTGLDITPLELQDKAEIINIASNWCNMGQSIRNMVYDIFNYEYVNLSDSVVILTQPLSENQIISEDKKIKIYKDIVNKYINEVDGVNIVFKPHPREQTNYKNYFDCEVLPNETPFQIILLNSTPKVIATLFSSVAYGIEGIRVDMFGTSHLEEVAEKVGIYYGNVCL</sequence>
<name>A0A5J6WV39_9GAMM</name>
<evidence type="ECO:0000313" key="2">
    <source>
        <dbReference type="EMBL" id="QFI54996.1"/>
    </source>
</evidence>
<dbReference type="Proteomes" id="UP000594034">
    <property type="component" value="Chromosome"/>
</dbReference>
<keyword evidence="1" id="KW-0472">Membrane</keyword>
<keyword evidence="2" id="KW-0808">Transferase</keyword>
<dbReference type="Gene3D" id="3.40.50.11110">
    <property type="entry name" value="Sialyltransferase, C-terminal GT-B Rossman nucleotide-binding domain"/>
    <property type="match status" value="1"/>
</dbReference>
<organism evidence="2 3">
    <name type="scientific">Aeromonas simiae</name>
    <dbReference type="NCBI Taxonomy" id="218936"/>
    <lineage>
        <taxon>Bacteria</taxon>
        <taxon>Pseudomonadati</taxon>
        <taxon>Pseudomonadota</taxon>
        <taxon>Gammaproteobacteria</taxon>
        <taxon>Aeromonadales</taxon>
        <taxon>Aeromonadaceae</taxon>
        <taxon>Aeromonas</taxon>
    </lineage>
</organism>
<dbReference type="EMBL" id="CP040449">
    <property type="protein sequence ID" value="QFI54996.1"/>
    <property type="molecule type" value="Genomic_DNA"/>
</dbReference>
<feature type="transmembrane region" description="Helical" evidence="1">
    <location>
        <begin position="108"/>
        <end position="131"/>
    </location>
</feature>
<dbReference type="RefSeq" id="WP_193000653.1">
    <property type="nucleotide sequence ID" value="NZ_CP040449.1"/>
</dbReference>
<keyword evidence="3" id="KW-1185">Reference proteome</keyword>
<dbReference type="InterPro" id="IPR012477">
    <property type="entry name" value="Glyco_transf_52"/>
</dbReference>
<proteinExistence type="predicted"/>
<feature type="transmembrane region" description="Helical" evidence="1">
    <location>
        <begin position="75"/>
        <end position="96"/>
    </location>
</feature>
<dbReference type="KEGG" id="asim:FE240_10040"/>
<evidence type="ECO:0000313" key="3">
    <source>
        <dbReference type="Proteomes" id="UP000594034"/>
    </source>
</evidence>
<reference evidence="2 3" key="1">
    <citation type="submission" date="2019-05" db="EMBL/GenBank/DDBJ databases">
        <title>OXA-830, a novel chromosomally encoded expanded-spectrum class D beta-lactamase in Aeromonas simiae.</title>
        <authorList>
            <person name="Zhou W."/>
            <person name="Chen Q."/>
        </authorList>
    </citation>
    <scope>NUCLEOTIDE SEQUENCE [LARGE SCALE GENOMIC DNA]</scope>
    <source>
        <strain evidence="2 3">A6</strain>
    </source>
</reference>